<evidence type="ECO:0000313" key="1">
    <source>
        <dbReference type="EMBL" id="EQD31580.1"/>
    </source>
</evidence>
<gene>
    <name evidence="1" type="ORF">B1A_19869</name>
</gene>
<dbReference type="GO" id="GO:0004601">
    <property type="term" value="F:peroxidase activity"/>
    <property type="evidence" value="ECO:0007669"/>
    <property type="project" value="UniProtKB-KW"/>
</dbReference>
<proteinExistence type="predicted"/>
<reference evidence="1" key="2">
    <citation type="journal article" date="2014" name="ISME J.">
        <title>Microbial stratification in low pH oxic and suboxic macroscopic growths along an acid mine drainage.</title>
        <authorList>
            <person name="Mendez-Garcia C."/>
            <person name="Mesa V."/>
            <person name="Sprenger R.R."/>
            <person name="Richter M."/>
            <person name="Diez M.S."/>
            <person name="Solano J."/>
            <person name="Bargiela R."/>
            <person name="Golyshina O.V."/>
            <person name="Manteca A."/>
            <person name="Ramos J.L."/>
            <person name="Gallego J.R."/>
            <person name="Llorente I."/>
            <person name="Martins Dos Santos V.A."/>
            <person name="Jensen O.N."/>
            <person name="Pelaez A.I."/>
            <person name="Sanchez J."/>
            <person name="Ferrer M."/>
        </authorList>
    </citation>
    <scope>NUCLEOTIDE SEQUENCE</scope>
</reference>
<sequence length="46" mass="5150">SGFSDDEVWDISAVVALFALANRMALALDMRPNEEFHLLGRVSKQE</sequence>
<dbReference type="Gene3D" id="1.20.1290.10">
    <property type="entry name" value="AhpD-like"/>
    <property type="match status" value="1"/>
</dbReference>
<protein>
    <submittedName>
        <fullName evidence="1">Peroxidase-related enzyme</fullName>
    </submittedName>
</protein>
<feature type="non-terminal residue" evidence="1">
    <location>
        <position position="1"/>
    </location>
</feature>
<comment type="caution">
    <text evidence="1">The sequence shown here is derived from an EMBL/GenBank/DDBJ whole genome shotgun (WGS) entry which is preliminary data.</text>
</comment>
<dbReference type="AlphaFoldDB" id="T0ZP60"/>
<reference evidence="1" key="1">
    <citation type="submission" date="2013-08" db="EMBL/GenBank/DDBJ databases">
        <authorList>
            <person name="Mendez C."/>
            <person name="Richter M."/>
            <person name="Ferrer M."/>
            <person name="Sanchez J."/>
        </authorList>
    </citation>
    <scope>NUCLEOTIDE SEQUENCE</scope>
</reference>
<accession>T0ZP60</accession>
<dbReference type="SUPFAM" id="SSF69118">
    <property type="entry name" value="AhpD-like"/>
    <property type="match status" value="1"/>
</dbReference>
<keyword evidence="1" id="KW-0575">Peroxidase</keyword>
<organism evidence="1">
    <name type="scientific">mine drainage metagenome</name>
    <dbReference type="NCBI Taxonomy" id="410659"/>
    <lineage>
        <taxon>unclassified sequences</taxon>
        <taxon>metagenomes</taxon>
        <taxon>ecological metagenomes</taxon>
    </lineage>
</organism>
<keyword evidence="1" id="KW-0560">Oxidoreductase</keyword>
<dbReference type="InterPro" id="IPR029032">
    <property type="entry name" value="AhpD-like"/>
</dbReference>
<dbReference type="EMBL" id="AUZX01014659">
    <property type="protein sequence ID" value="EQD31580.1"/>
    <property type="molecule type" value="Genomic_DNA"/>
</dbReference>
<name>T0ZP60_9ZZZZ</name>